<proteinExistence type="inferred from homology"/>
<name>A0A4E0Q832_9EURY</name>
<feature type="domain" description="N-acetyltransferase" evidence="4">
    <location>
        <begin position="9"/>
        <end position="164"/>
    </location>
</feature>
<gene>
    <name evidence="5" type="ORF">CUN85_10980</name>
</gene>
<dbReference type="PANTHER" id="PTHR10545:SF29">
    <property type="entry name" value="GH14572P-RELATED"/>
    <property type="match status" value="1"/>
</dbReference>
<accession>A0A4E0Q832</accession>
<evidence type="ECO:0000313" key="5">
    <source>
        <dbReference type="EMBL" id="TGC07505.1"/>
    </source>
</evidence>
<evidence type="ECO:0000313" key="6">
    <source>
        <dbReference type="Proteomes" id="UP000297295"/>
    </source>
</evidence>
<dbReference type="InterPro" id="IPR051016">
    <property type="entry name" value="Diverse_Substrate_AcTransf"/>
</dbReference>
<reference evidence="5 6" key="1">
    <citation type="submission" date="2017-11" db="EMBL/GenBank/DDBJ databases">
        <title>Isolation and Characterization of Methanogenic Archaea from Saline Meromictic Lake at Siberia.</title>
        <authorList>
            <person name="Shen Y."/>
            <person name="Huang H.-H."/>
            <person name="Lai M.-C."/>
            <person name="Chen S.-C."/>
        </authorList>
    </citation>
    <scope>NUCLEOTIDE SEQUENCE [LARGE SCALE GENOMIC DNA]</scope>
    <source>
        <strain evidence="5 6">SY-01</strain>
    </source>
</reference>
<protein>
    <submittedName>
        <fullName evidence="5">N-acetyltransferase</fullName>
    </submittedName>
</protein>
<comment type="similarity">
    <text evidence="1">Belongs to the acetyltransferase family.</text>
</comment>
<dbReference type="InterPro" id="IPR016181">
    <property type="entry name" value="Acyl_CoA_acyltransferase"/>
</dbReference>
<evidence type="ECO:0000256" key="3">
    <source>
        <dbReference type="ARBA" id="ARBA00023315"/>
    </source>
</evidence>
<sequence length="164" mass="18590">MTGFDKVKVTIRQTDERDVSLILGFIRAIAEFEHLSDSVMTTEEDLSKSLFGPRPYAEVAVAEVGNKSAGFVMFFHNFSSFAGKPGLYIEDIYVHPEYRGRGVGRSLMVYCARIAKERGCGRMDWSVLNWNPARKFYESLGAQAHEEWIIYRMGEKAFSELAEG</sequence>
<dbReference type="RefSeq" id="WP_135390353.1">
    <property type="nucleotide sequence ID" value="NZ_PGGK01000014.1"/>
</dbReference>
<dbReference type="Gene3D" id="3.40.630.30">
    <property type="match status" value="1"/>
</dbReference>
<evidence type="ECO:0000259" key="4">
    <source>
        <dbReference type="PROSITE" id="PS51186"/>
    </source>
</evidence>
<keyword evidence="3" id="KW-0012">Acyltransferase</keyword>
<dbReference type="PANTHER" id="PTHR10545">
    <property type="entry name" value="DIAMINE N-ACETYLTRANSFERASE"/>
    <property type="match status" value="1"/>
</dbReference>
<dbReference type="Proteomes" id="UP000297295">
    <property type="component" value="Unassembled WGS sequence"/>
</dbReference>
<organism evidence="5 6">
    <name type="scientific">Methanolobus halotolerans</name>
    <dbReference type="NCBI Taxonomy" id="2052935"/>
    <lineage>
        <taxon>Archaea</taxon>
        <taxon>Methanobacteriati</taxon>
        <taxon>Methanobacteriota</taxon>
        <taxon>Stenosarchaea group</taxon>
        <taxon>Methanomicrobia</taxon>
        <taxon>Methanosarcinales</taxon>
        <taxon>Methanosarcinaceae</taxon>
        <taxon>Methanolobus</taxon>
    </lineage>
</organism>
<dbReference type="SUPFAM" id="SSF55729">
    <property type="entry name" value="Acyl-CoA N-acyltransferases (Nat)"/>
    <property type="match status" value="1"/>
</dbReference>
<dbReference type="PROSITE" id="PS51186">
    <property type="entry name" value="GNAT"/>
    <property type="match status" value="1"/>
</dbReference>
<dbReference type="GO" id="GO:0008080">
    <property type="term" value="F:N-acetyltransferase activity"/>
    <property type="evidence" value="ECO:0007669"/>
    <property type="project" value="TreeGrafter"/>
</dbReference>
<dbReference type="FunFam" id="3.40.630.30:FF:000064">
    <property type="entry name" value="GNAT family acetyltransferase"/>
    <property type="match status" value="1"/>
</dbReference>
<keyword evidence="6" id="KW-1185">Reference proteome</keyword>
<dbReference type="EMBL" id="PGGK01000014">
    <property type="protein sequence ID" value="TGC07505.1"/>
    <property type="molecule type" value="Genomic_DNA"/>
</dbReference>
<evidence type="ECO:0000256" key="1">
    <source>
        <dbReference type="ARBA" id="ARBA00008694"/>
    </source>
</evidence>
<evidence type="ECO:0000256" key="2">
    <source>
        <dbReference type="ARBA" id="ARBA00022679"/>
    </source>
</evidence>
<dbReference type="CDD" id="cd04301">
    <property type="entry name" value="NAT_SF"/>
    <property type="match status" value="1"/>
</dbReference>
<dbReference type="Pfam" id="PF00583">
    <property type="entry name" value="Acetyltransf_1"/>
    <property type="match status" value="1"/>
</dbReference>
<keyword evidence="2 5" id="KW-0808">Transferase</keyword>
<dbReference type="OrthoDB" id="87545at2157"/>
<dbReference type="InterPro" id="IPR000182">
    <property type="entry name" value="GNAT_dom"/>
</dbReference>
<dbReference type="AlphaFoldDB" id="A0A4E0Q832"/>
<comment type="caution">
    <text evidence="5">The sequence shown here is derived from an EMBL/GenBank/DDBJ whole genome shotgun (WGS) entry which is preliminary data.</text>
</comment>